<evidence type="ECO:0008006" key="17">
    <source>
        <dbReference type="Google" id="ProtNLM"/>
    </source>
</evidence>
<dbReference type="GO" id="GO:0005506">
    <property type="term" value="F:iron ion binding"/>
    <property type="evidence" value="ECO:0007669"/>
    <property type="project" value="InterPro"/>
</dbReference>
<dbReference type="AlphaFoldDB" id="A0AAW0BWV8"/>
<dbReference type="InterPro" id="IPR001128">
    <property type="entry name" value="Cyt_P450"/>
</dbReference>
<evidence type="ECO:0000256" key="10">
    <source>
        <dbReference type="ARBA" id="ARBA00023004"/>
    </source>
</evidence>
<keyword evidence="5 13" id="KW-0349">Heme</keyword>
<comment type="similarity">
    <text evidence="4 14">Belongs to the cytochrome P450 family.</text>
</comment>
<dbReference type="InterPro" id="IPR002403">
    <property type="entry name" value="Cyt_P450_E_grp-IV"/>
</dbReference>
<comment type="cofactor">
    <cofactor evidence="1 13">
        <name>heme</name>
        <dbReference type="ChEBI" id="CHEBI:30413"/>
    </cofactor>
</comment>
<evidence type="ECO:0000256" key="7">
    <source>
        <dbReference type="ARBA" id="ARBA00022723"/>
    </source>
</evidence>
<comment type="subcellular location">
    <subcellularLocation>
        <location evidence="2">Membrane</location>
    </subcellularLocation>
</comment>
<evidence type="ECO:0000256" key="3">
    <source>
        <dbReference type="ARBA" id="ARBA00004721"/>
    </source>
</evidence>
<evidence type="ECO:0000256" key="13">
    <source>
        <dbReference type="PIRSR" id="PIRSR602403-1"/>
    </source>
</evidence>
<evidence type="ECO:0000256" key="9">
    <source>
        <dbReference type="ARBA" id="ARBA00023002"/>
    </source>
</evidence>
<reference evidence="15 16" key="1">
    <citation type="submission" date="2024-01" db="EMBL/GenBank/DDBJ databases">
        <title>A draft genome for a cacao thread blight-causing isolate of Paramarasmius palmivorus.</title>
        <authorList>
            <person name="Baruah I.K."/>
            <person name="Bukari Y."/>
            <person name="Amoako-Attah I."/>
            <person name="Meinhardt L.W."/>
            <person name="Bailey B.A."/>
            <person name="Cohen S.P."/>
        </authorList>
    </citation>
    <scope>NUCLEOTIDE SEQUENCE [LARGE SCALE GENOMIC DNA]</scope>
    <source>
        <strain evidence="15 16">GH-12</strain>
    </source>
</reference>
<evidence type="ECO:0000256" key="2">
    <source>
        <dbReference type="ARBA" id="ARBA00004370"/>
    </source>
</evidence>
<sequence>MHLIGLQFGPGLLSTPLGPQHRKQRKMLNPAFSIAHMRDLLPVFYQVAHKLESSIARKVQDGPQEIDMLGWMGRTAIELIGQSGLGVSFDPLEDEETTHPFIKVVKEVNLTAARLAFETSYILPYVVNIGTPSLRRLVSRLIPNKNFQFLRGRTDDLWRISMGIFEEKKRALVMGDEALKQRVGCGKDVLSILMRENMKATDEERLDEMELLGQSFDYGRDGYDIGGHHRSIPSLLATHTEVQSKLREELIQAFQNGDIAYDELVSLPYLDAICRETLRLYAPVTKLDRVAKHDTVLPLSMPVVGRDGSLITEVVVPKNTTIAASVLNANRNPEVWGKDAHEWKPERWLEPLPSTVMDANVPGVYSHLMTFNGGQRSCIGFKFSQLEMKVVLARLVLRFEFLPSGKDIEWENAGVTSPLVEDHVNGSSKPAMPLVVGLIKD</sequence>
<dbReference type="PROSITE" id="PS00086">
    <property type="entry name" value="CYTOCHROME_P450"/>
    <property type="match status" value="1"/>
</dbReference>
<dbReference type="InterPro" id="IPR050121">
    <property type="entry name" value="Cytochrome_P450_monoxygenase"/>
</dbReference>
<dbReference type="Gene3D" id="1.10.630.10">
    <property type="entry name" value="Cytochrome P450"/>
    <property type="match status" value="1"/>
</dbReference>
<keyword evidence="6" id="KW-0812">Transmembrane</keyword>
<dbReference type="GO" id="GO:0016020">
    <property type="term" value="C:membrane"/>
    <property type="evidence" value="ECO:0007669"/>
    <property type="project" value="UniProtKB-SubCell"/>
</dbReference>
<dbReference type="GO" id="GO:0016705">
    <property type="term" value="F:oxidoreductase activity, acting on paired donors, with incorporation or reduction of molecular oxygen"/>
    <property type="evidence" value="ECO:0007669"/>
    <property type="project" value="InterPro"/>
</dbReference>
<keyword evidence="12" id="KW-0472">Membrane</keyword>
<dbReference type="GO" id="GO:0020037">
    <property type="term" value="F:heme binding"/>
    <property type="evidence" value="ECO:0007669"/>
    <property type="project" value="InterPro"/>
</dbReference>
<evidence type="ECO:0000313" key="15">
    <source>
        <dbReference type="EMBL" id="KAK7031306.1"/>
    </source>
</evidence>
<name>A0AAW0BWV8_9AGAR</name>
<evidence type="ECO:0000256" key="5">
    <source>
        <dbReference type="ARBA" id="ARBA00022617"/>
    </source>
</evidence>
<protein>
    <recommendedName>
        <fullName evidence="17">Cytochrome P450</fullName>
    </recommendedName>
</protein>
<proteinExistence type="inferred from homology"/>
<evidence type="ECO:0000256" key="14">
    <source>
        <dbReference type="RuleBase" id="RU000461"/>
    </source>
</evidence>
<dbReference type="EMBL" id="JAYKXP010000069">
    <property type="protein sequence ID" value="KAK7031306.1"/>
    <property type="molecule type" value="Genomic_DNA"/>
</dbReference>
<keyword evidence="8" id="KW-1133">Transmembrane helix</keyword>
<evidence type="ECO:0000256" key="12">
    <source>
        <dbReference type="ARBA" id="ARBA00023136"/>
    </source>
</evidence>
<evidence type="ECO:0000256" key="6">
    <source>
        <dbReference type="ARBA" id="ARBA00022692"/>
    </source>
</evidence>
<feature type="binding site" description="axial binding residue" evidence="13">
    <location>
        <position position="378"/>
    </location>
    <ligand>
        <name>heme</name>
        <dbReference type="ChEBI" id="CHEBI:30413"/>
    </ligand>
    <ligandPart>
        <name>Fe</name>
        <dbReference type="ChEBI" id="CHEBI:18248"/>
    </ligandPart>
</feature>
<keyword evidence="16" id="KW-1185">Reference proteome</keyword>
<dbReference type="SUPFAM" id="SSF48264">
    <property type="entry name" value="Cytochrome P450"/>
    <property type="match status" value="1"/>
</dbReference>
<gene>
    <name evidence="15" type="ORF">VNI00_013561</name>
</gene>
<dbReference type="InterPro" id="IPR036396">
    <property type="entry name" value="Cyt_P450_sf"/>
</dbReference>
<dbReference type="GO" id="GO:0004497">
    <property type="term" value="F:monooxygenase activity"/>
    <property type="evidence" value="ECO:0007669"/>
    <property type="project" value="UniProtKB-KW"/>
</dbReference>
<keyword evidence="10 13" id="KW-0408">Iron</keyword>
<dbReference type="PRINTS" id="PR00465">
    <property type="entry name" value="EP450IV"/>
</dbReference>
<evidence type="ECO:0000313" key="16">
    <source>
        <dbReference type="Proteomes" id="UP001383192"/>
    </source>
</evidence>
<organism evidence="15 16">
    <name type="scientific">Paramarasmius palmivorus</name>
    <dbReference type="NCBI Taxonomy" id="297713"/>
    <lineage>
        <taxon>Eukaryota</taxon>
        <taxon>Fungi</taxon>
        <taxon>Dikarya</taxon>
        <taxon>Basidiomycota</taxon>
        <taxon>Agaricomycotina</taxon>
        <taxon>Agaricomycetes</taxon>
        <taxon>Agaricomycetidae</taxon>
        <taxon>Agaricales</taxon>
        <taxon>Marasmiineae</taxon>
        <taxon>Marasmiaceae</taxon>
        <taxon>Paramarasmius</taxon>
    </lineage>
</organism>
<evidence type="ECO:0000256" key="11">
    <source>
        <dbReference type="ARBA" id="ARBA00023033"/>
    </source>
</evidence>
<keyword evidence="11 14" id="KW-0503">Monooxygenase</keyword>
<evidence type="ECO:0000256" key="1">
    <source>
        <dbReference type="ARBA" id="ARBA00001971"/>
    </source>
</evidence>
<dbReference type="Proteomes" id="UP001383192">
    <property type="component" value="Unassembled WGS sequence"/>
</dbReference>
<accession>A0AAW0BWV8</accession>
<keyword evidence="7 13" id="KW-0479">Metal-binding</keyword>
<dbReference type="InterPro" id="IPR017972">
    <property type="entry name" value="Cyt_P450_CS"/>
</dbReference>
<comment type="pathway">
    <text evidence="3">Secondary metabolite biosynthesis; terpenoid biosynthesis.</text>
</comment>
<dbReference type="Pfam" id="PF00067">
    <property type="entry name" value="p450"/>
    <property type="match status" value="1"/>
</dbReference>
<evidence type="ECO:0000256" key="8">
    <source>
        <dbReference type="ARBA" id="ARBA00022989"/>
    </source>
</evidence>
<comment type="caution">
    <text evidence="15">The sequence shown here is derived from an EMBL/GenBank/DDBJ whole genome shotgun (WGS) entry which is preliminary data.</text>
</comment>
<dbReference type="PANTHER" id="PTHR24305">
    <property type="entry name" value="CYTOCHROME P450"/>
    <property type="match status" value="1"/>
</dbReference>
<dbReference type="PANTHER" id="PTHR24305:SF166">
    <property type="entry name" value="CYTOCHROME P450 12A4, MITOCHONDRIAL-RELATED"/>
    <property type="match status" value="1"/>
</dbReference>
<dbReference type="PRINTS" id="PR00385">
    <property type="entry name" value="P450"/>
</dbReference>
<keyword evidence="9 14" id="KW-0560">Oxidoreductase</keyword>
<evidence type="ECO:0000256" key="4">
    <source>
        <dbReference type="ARBA" id="ARBA00010617"/>
    </source>
</evidence>